<dbReference type="GO" id="GO:0003676">
    <property type="term" value="F:nucleic acid binding"/>
    <property type="evidence" value="ECO:0007669"/>
    <property type="project" value="InterPro"/>
</dbReference>
<reference evidence="1 2" key="1">
    <citation type="submission" date="2018-10" db="EMBL/GenBank/DDBJ databases">
        <title>Genome sequencing of Arthrobacter oryzae TNB02.</title>
        <authorList>
            <person name="Cho Y.-J."/>
            <person name="Cho A."/>
            <person name="Kim O.-S."/>
        </authorList>
    </citation>
    <scope>NUCLEOTIDE SEQUENCE [LARGE SCALE GENOMIC DNA]</scope>
    <source>
        <strain evidence="1 2">TNB02</strain>
    </source>
</reference>
<accession>A0A3N0BZ89</accession>
<protein>
    <recommendedName>
        <fullName evidence="3">Exonuclease domain-containing protein</fullName>
    </recommendedName>
</protein>
<gene>
    <name evidence="1" type="ORF">D7003_10455</name>
</gene>
<name>A0A3N0BZ89_9MICC</name>
<organism evidence="1 2">
    <name type="scientific">Arthrobacter oryzae</name>
    <dbReference type="NCBI Taxonomy" id="409290"/>
    <lineage>
        <taxon>Bacteria</taxon>
        <taxon>Bacillati</taxon>
        <taxon>Actinomycetota</taxon>
        <taxon>Actinomycetes</taxon>
        <taxon>Micrococcales</taxon>
        <taxon>Micrococcaceae</taxon>
        <taxon>Arthrobacter</taxon>
    </lineage>
</organism>
<dbReference type="RefSeq" id="WP_123255392.1">
    <property type="nucleotide sequence ID" value="NZ_RBED01000096.1"/>
</dbReference>
<proteinExistence type="predicted"/>
<dbReference type="InterPro" id="IPR036397">
    <property type="entry name" value="RNaseH_sf"/>
</dbReference>
<evidence type="ECO:0000313" key="2">
    <source>
        <dbReference type="Proteomes" id="UP000273807"/>
    </source>
</evidence>
<dbReference type="AlphaFoldDB" id="A0A3N0BZ89"/>
<evidence type="ECO:0000313" key="1">
    <source>
        <dbReference type="EMBL" id="RNL55191.1"/>
    </source>
</evidence>
<dbReference type="Gene3D" id="3.30.420.10">
    <property type="entry name" value="Ribonuclease H-like superfamily/Ribonuclease H"/>
    <property type="match status" value="1"/>
</dbReference>
<dbReference type="Proteomes" id="UP000273807">
    <property type="component" value="Unassembled WGS sequence"/>
</dbReference>
<dbReference type="EMBL" id="RBED01000096">
    <property type="protein sequence ID" value="RNL55191.1"/>
    <property type="molecule type" value="Genomic_DNA"/>
</dbReference>
<comment type="caution">
    <text evidence="1">The sequence shown here is derived from an EMBL/GenBank/DDBJ whole genome shotgun (WGS) entry which is preliminary data.</text>
</comment>
<keyword evidence="2" id="KW-1185">Reference proteome</keyword>
<evidence type="ECO:0008006" key="3">
    <source>
        <dbReference type="Google" id="ProtNLM"/>
    </source>
</evidence>
<sequence length="65" mass="6956">MVLDFEMTGFPKSPGVVLLKGAAIVMDSDLNGLATFGPIVIHATEDELSHMGDFVRDMHTKTGPP</sequence>